<evidence type="ECO:0000256" key="1">
    <source>
        <dbReference type="SAM" id="MobiDB-lite"/>
    </source>
</evidence>
<evidence type="ECO:0008006" key="4">
    <source>
        <dbReference type="Google" id="ProtNLM"/>
    </source>
</evidence>
<organism evidence="2 3">
    <name type="scientific">Ridgeia piscesae</name>
    <name type="common">Tubeworm</name>
    <dbReference type="NCBI Taxonomy" id="27915"/>
    <lineage>
        <taxon>Eukaryota</taxon>
        <taxon>Metazoa</taxon>
        <taxon>Spiralia</taxon>
        <taxon>Lophotrochozoa</taxon>
        <taxon>Annelida</taxon>
        <taxon>Polychaeta</taxon>
        <taxon>Sedentaria</taxon>
        <taxon>Canalipalpata</taxon>
        <taxon>Sabellida</taxon>
        <taxon>Siboglinidae</taxon>
        <taxon>Ridgeia</taxon>
    </lineage>
</organism>
<feature type="non-terminal residue" evidence="2">
    <location>
        <position position="764"/>
    </location>
</feature>
<sequence length="764" mass="84058">AYINPVLDGSVRRKSSELATYSFHAVKFLHAYTTHFDRVPDAQVKDVWSVLHACYSCSKLHQPALKEPLTIEKLLYHLMNKLLKRGFLEAGLECATGIYNDITTKTVEAAARSNMAYGAFVVIWNCTLQYEQKNASSDCVLILKLRAMAIRLLLASGKALAMIEEKVTVTIEKLQFSLSRKSQPSNQSIVDGSLEVACKLLTCVTEYLRRNFTEKDCENAISLSYTEVHLRHLKLLVDHGRFDEASAVADNLKEDIVFLSGTNTKSLARKRDLLDVSVELRCLGVAAVAVRSAPVFGHNSSVSDLNHLIEACNKKLDTLCRLHSFDVDALRIVTNSCHFCADCLQKQQLDVEDRVMFCLYGNLIKLYQIELKLLQKGLHGTEQQKDAAPQWRRRLKFVQRTEVDVSLRRLDRVLIALISDKDKMTDKQQLLVQSQDDMKRLCKTLGQYRGTSEFSSKEEDRSWIRDILSHLGNVVYKFGRLSYNCGDYSSAISFLQMACRLAQQSDTSLTVPADDQKQCRAWRKHELLANAQRKVGQFDVAMTTVVDGLMMDWSNLTQAANVWIRIKYDMSREKPDSPVILRWVCLLRASSPEDIKVGVGPSVPSPSQDIKVGVGPSVLSPSQDIKVGVGPSVPSPSQDIKVGVGPSVLSPSQDIKVGVGPSVPSPSQDIKVGVGPSVPSPSQDIKVGVGPSVPSPSQDIKVGVGPSVPSHSQDIKVGVGPSVPSPSQDIKVGVGPSVPSPSQGQASPHINSQCPVRMGRISDS</sequence>
<dbReference type="EMBL" id="JAODUO010001435">
    <property type="protein sequence ID" value="KAK2164006.1"/>
    <property type="molecule type" value="Genomic_DNA"/>
</dbReference>
<keyword evidence="3" id="KW-1185">Reference proteome</keyword>
<proteinExistence type="predicted"/>
<dbReference type="AlphaFoldDB" id="A0AAD9ND94"/>
<dbReference type="Proteomes" id="UP001209878">
    <property type="component" value="Unassembled WGS sequence"/>
</dbReference>
<protein>
    <recommendedName>
        <fullName evidence="4">Separase</fullName>
    </recommendedName>
</protein>
<name>A0AAD9ND94_RIDPI</name>
<evidence type="ECO:0000313" key="2">
    <source>
        <dbReference type="EMBL" id="KAK2164006.1"/>
    </source>
</evidence>
<gene>
    <name evidence="2" type="ORF">NP493_1437g00003</name>
</gene>
<comment type="caution">
    <text evidence="2">The sequence shown here is derived from an EMBL/GenBank/DDBJ whole genome shotgun (WGS) entry which is preliminary data.</text>
</comment>
<accession>A0AAD9ND94</accession>
<reference evidence="2" key="1">
    <citation type="journal article" date="2023" name="Mol. Biol. Evol.">
        <title>Third-Generation Sequencing Reveals the Adaptive Role of the Epigenome in Three Deep-Sea Polychaetes.</title>
        <authorList>
            <person name="Perez M."/>
            <person name="Aroh O."/>
            <person name="Sun Y."/>
            <person name="Lan Y."/>
            <person name="Juniper S.K."/>
            <person name="Young C.R."/>
            <person name="Angers B."/>
            <person name="Qian P.Y."/>
        </authorList>
    </citation>
    <scope>NUCLEOTIDE SEQUENCE</scope>
    <source>
        <strain evidence="2">R07B-5</strain>
    </source>
</reference>
<feature type="compositionally biased region" description="Polar residues" evidence="1">
    <location>
        <begin position="740"/>
        <end position="754"/>
    </location>
</feature>
<evidence type="ECO:0000313" key="3">
    <source>
        <dbReference type="Proteomes" id="UP001209878"/>
    </source>
</evidence>
<feature type="region of interest" description="Disordered" evidence="1">
    <location>
        <begin position="653"/>
        <end position="764"/>
    </location>
</feature>